<accession>A0A3B0ZBN3</accession>
<dbReference type="Gene3D" id="2.40.160.20">
    <property type="match status" value="1"/>
</dbReference>
<organism evidence="1">
    <name type="scientific">hydrothermal vent metagenome</name>
    <dbReference type="NCBI Taxonomy" id="652676"/>
    <lineage>
        <taxon>unclassified sequences</taxon>
        <taxon>metagenomes</taxon>
        <taxon>ecological metagenomes</taxon>
    </lineage>
</organism>
<dbReference type="EMBL" id="UOFO01000055">
    <property type="protein sequence ID" value="VAW84887.1"/>
    <property type="molecule type" value="Genomic_DNA"/>
</dbReference>
<gene>
    <name evidence="1" type="ORF">MNBD_GAMMA16-1561</name>
</gene>
<evidence type="ECO:0000313" key="1">
    <source>
        <dbReference type="EMBL" id="VAW84887.1"/>
    </source>
</evidence>
<sequence length="232" mass="26186">MESRFCHIFLKFNLKNVIRTLWLVPLLVVNTSVFYTHASAQETLDLEIESIVKTEKKPMEFNESKIDTEDFEAGVYFGLLSVEDFGVNSVIGARLAYHINEDLFLEASYGISTTQKTSFERLSGATQLLTEEERELTYYNVSLGYNILPGEAFISRKAAFNTALYIIGGAGSTRFAGDDRFTINFGAGYRFLATDWIAIHLDVRDHMFEIDILGEKKSTHNIEISGGLALFF</sequence>
<dbReference type="InterPro" id="IPR030820">
    <property type="entry name" value="OMP_myx_plus_Proteobacteria"/>
</dbReference>
<dbReference type="NCBIfam" id="TIGR04565">
    <property type="entry name" value="OMP_myx_plus"/>
    <property type="match status" value="1"/>
</dbReference>
<dbReference type="InterPro" id="IPR011250">
    <property type="entry name" value="OMP/PagP_B-barrel"/>
</dbReference>
<reference evidence="1" key="1">
    <citation type="submission" date="2018-06" db="EMBL/GenBank/DDBJ databases">
        <authorList>
            <person name="Zhirakovskaya E."/>
        </authorList>
    </citation>
    <scope>NUCLEOTIDE SEQUENCE</scope>
</reference>
<protein>
    <recommendedName>
        <fullName evidence="2">Outer membrane beta-barrel domain-containing protein</fullName>
    </recommendedName>
</protein>
<proteinExistence type="predicted"/>
<dbReference type="SUPFAM" id="SSF56925">
    <property type="entry name" value="OMPA-like"/>
    <property type="match status" value="1"/>
</dbReference>
<dbReference type="AlphaFoldDB" id="A0A3B0ZBN3"/>
<evidence type="ECO:0008006" key="2">
    <source>
        <dbReference type="Google" id="ProtNLM"/>
    </source>
</evidence>
<name>A0A3B0ZBN3_9ZZZZ</name>